<protein>
    <submittedName>
        <fullName evidence="1">Uncharacterized protein</fullName>
    </submittedName>
</protein>
<dbReference type="AlphaFoldDB" id="A0A943EFY2"/>
<accession>A0A943EFY2</accession>
<evidence type="ECO:0000313" key="1">
    <source>
        <dbReference type="EMBL" id="MBS5587241.1"/>
    </source>
</evidence>
<dbReference type="RefSeq" id="WP_303885501.1">
    <property type="nucleotide sequence ID" value="NZ_JAGZCC010000001.1"/>
</dbReference>
<comment type="caution">
    <text evidence="1">The sequence shown here is derived from an EMBL/GenBank/DDBJ whole genome shotgun (WGS) entry which is preliminary data.</text>
</comment>
<reference evidence="1" key="1">
    <citation type="submission" date="2021-02" db="EMBL/GenBank/DDBJ databases">
        <title>Infant gut strain persistence is associated with maternal origin, phylogeny, and functional potential including surface adhesion and iron acquisition.</title>
        <authorList>
            <person name="Lou Y.C."/>
        </authorList>
    </citation>
    <scope>NUCLEOTIDE SEQUENCE</scope>
    <source>
        <strain evidence="1">L3_108_000G1_dasL3_108_000G1_metabat.metabat.11</strain>
    </source>
</reference>
<dbReference type="EMBL" id="JAGZCC010000001">
    <property type="protein sequence ID" value="MBS5587241.1"/>
    <property type="molecule type" value="Genomic_DNA"/>
</dbReference>
<dbReference type="Proteomes" id="UP000751224">
    <property type="component" value="Unassembled WGS sequence"/>
</dbReference>
<evidence type="ECO:0000313" key="2">
    <source>
        <dbReference type="Proteomes" id="UP000751224"/>
    </source>
</evidence>
<name>A0A943EFY2_9FIRM</name>
<sequence>MNLIYPILPGTKEWENFNSRDEMMAACQIPTEIVASMSTEALTLSLINHPLLDTNVLSYNDYREGVDSFVSDFDAVKSLSQRDDFAINLAKIYLDTPVLSKEQSKNSQDNMLDFIKKETILALLQVFDLFKEAEALILIAENKMKNKAKTEEVYGASVNTFLK</sequence>
<gene>
    <name evidence="1" type="ORF">KHX14_00270</name>
</gene>
<proteinExistence type="predicted"/>
<organism evidence="1 2">
    <name type="scientific">Thomasclavelia spiroformis</name>
    <dbReference type="NCBI Taxonomy" id="29348"/>
    <lineage>
        <taxon>Bacteria</taxon>
        <taxon>Bacillati</taxon>
        <taxon>Bacillota</taxon>
        <taxon>Erysipelotrichia</taxon>
        <taxon>Erysipelotrichales</taxon>
        <taxon>Coprobacillaceae</taxon>
        <taxon>Thomasclavelia</taxon>
    </lineage>
</organism>